<feature type="transmembrane region" description="Helical" evidence="16">
    <location>
        <begin position="6"/>
        <end position="29"/>
    </location>
</feature>
<evidence type="ECO:0000256" key="1">
    <source>
        <dbReference type="ARBA" id="ARBA00001971"/>
    </source>
</evidence>
<dbReference type="InterPro" id="IPR017972">
    <property type="entry name" value="Cyt_P450_CS"/>
</dbReference>
<keyword evidence="6 14" id="KW-0349">Heme</keyword>
<evidence type="ECO:0000256" key="3">
    <source>
        <dbReference type="ARBA" id="ARBA00004406"/>
    </source>
</evidence>
<dbReference type="InterPro" id="IPR050182">
    <property type="entry name" value="Cytochrome_P450_fam2"/>
</dbReference>
<dbReference type="EC" id="1.14.14.1" evidence="5"/>
<evidence type="ECO:0000256" key="13">
    <source>
        <dbReference type="ARBA" id="ARBA00023136"/>
    </source>
</evidence>
<keyword evidence="8" id="KW-0256">Endoplasmic reticulum</keyword>
<dbReference type="InterPro" id="IPR002401">
    <property type="entry name" value="Cyt_P450_E_grp-I"/>
</dbReference>
<keyword evidence="11 14" id="KW-0408">Iron</keyword>
<evidence type="ECO:0000256" key="8">
    <source>
        <dbReference type="ARBA" id="ARBA00022824"/>
    </source>
</evidence>
<evidence type="ECO:0000256" key="7">
    <source>
        <dbReference type="ARBA" id="ARBA00022723"/>
    </source>
</evidence>
<comment type="subcellular location">
    <subcellularLocation>
        <location evidence="3">Endoplasmic reticulum membrane</location>
        <topology evidence="3">Peripheral membrane protein</topology>
    </subcellularLocation>
    <subcellularLocation>
        <location evidence="2">Microsome membrane</location>
        <topology evidence="2">Peripheral membrane protein</topology>
    </subcellularLocation>
</comment>
<dbReference type="Ensembl" id="ENSCCNT00000004987.1">
    <property type="protein sequence ID" value="ENSCCNP00000003814.1"/>
    <property type="gene ID" value="ENSCCNG00000002942.1"/>
</dbReference>
<keyword evidence="12 15" id="KW-0503">Monooxygenase</keyword>
<evidence type="ECO:0000256" key="6">
    <source>
        <dbReference type="ARBA" id="ARBA00022617"/>
    </source>
</evidence>
<dbReference type="GO" id="GO:0005506">
    <property type="term" value="F:iron ion binding"/>
    <property type="evidence" value="ECO:0007669"/>
    <property type="project" value="InterPro"/>
</dbReference>
<keyword evidence="16" id="KW-0812">Transmembrane</keyword>
<keyword evidence="9" id="KW-0492">Microsome</keyword>
<evidence type="ECO:0000256" key="5">
    <source>
        <dbReference type="ARBA" id="ARBA00012109"/>
    </source>
</evidence>
<dbReference type="InterPro" id="IPR001128">
    <property type="entry name" value="Cyt_P450"/>
</dbReference>
<sequence>LCILGIVVSMDLFIILGIGLSCLILFSLWSKCYVKQKLPPGPIPFPIVGNIIQLNSKNISTSLSMLAKEYGPVFTLYFGMKPTVVLHGYEAVKEALIDRAEEFSGRGKDMPLPFLVLLGVVFSNGDRWKQTRRFSLMVLRNMGMGRKTVEEQIQEEALCLVDAIKKTNARIQEEIERVIGRNRRPCMQDRSRMPYTDAVVHEIQRYVDLVPINMPHEVTKDIWFRGYFIPKGTDILTSLSSVLYDEKEFPNPEKFDPSHFLDKNGNFKKSDYFMPFSAGKRVCVGEGLARMELFLVLTNILQNFTLKSLVDPKEIDTSPSLSGFITVPPSFELSFIPV</sequence>
<dbReference type="SUPFAM" id="SSF48264">
    <property type="entry name" value="Cytochrome P450"/>
    <property type="match status" value="1"/>
</dbReference>
<dbReference type="PANTHER" id="PTHR24300:SF400">
    <property type="entry name" value="CYTOCHROME P450 2C9"/>
    <property type="match status" value="1"/>
</dbReference>
<dbReference type="GO" id="GO:0006082">
    <property type="term" value="P:organic acid metabolic process"/>
    <property type="evidence" value="ECO:0007669"/>
    <property type="project" value="TreeGrafter"/>
</dbReference>
<dbReference type="FunFam" id="1.10.630.10:FF:000238">
    <property type="entry name" value="Cytochrome P450 2A6"/>
    <property type="match status" value="2"/>
</dbReference>
<comment type="similarity">
    <text evidence="4 15">Belongs to the cytochrome P450 family.</text>
</comment>
<keyword evidence="7 14" id="KW-0479">Metal-binding</keyword>
<evidence type="ECO:0000256" key="14">
    <source>
        <dbReference type="PIRSR" id="PIRSR602401-1"/>
    </source>
</evidence>
<comment type="cofactor">
    <cofactor evidence="1 14">
        <name>heme</name>
        <dbReference type="ChEBI" id="CHEBI:30413"/>
    </cofactor>
</comment>
<accession>A0A8C0W7H2</accession>
<dbReference type="Pfam" id="PF00067">
    <property type="entry name" value="p450"/>
    <property type="match status" value="1"/>
</dbReference>
<reference evidence="17" key="1">
    <citation type="submission" date="2023-09" db="UniProtKB">
        <authorList>
            <consortium name="Ensembl"/>
        </authorList>
    </citation>
    <scope>IDENTIFICATION</scope>
</reference>
<evidence type="ECO:0000256" key="12">
    <source>
        <dbReference type="ARBA" id="ARBA00023033"/>
    </source>
</evidence>
<dbReference type="GO" id="GO:0006805">
    <property type="term" value="P:xenobiotic metabolic process"/>
    <property type="evidence" value="ECO:0007669"/>
    <property type="project" value="TreeGrafter"/>
</dbReference>
<dbReference type="InterPro" id="IPR036396">
    <property type="entry name" value="Cyt_P450_sf"/>
</dbReference>
<dbReference type="GO" id="GO:0005789">
    <property type="term" value="C:endoplasmic reticulum membrane"/>
    <property type="evidence" value="ECO:0007669"/>
    <property type="project" value="UniProtKB-SubCell"/>
</dbReference>
<proteinExistence type="inferred from homology"/>
<dbReference type="PRINTS" id="PR00385">
    <property type="entry name" value="P450"/>
</dbReference>
<dbReference type="AlphaFoldDB" id="A0A8C0W7H2"/>
<organism evidence="17">
    <name type="scientific">Castor canadensis</name>
    <name type="common">American beaver</name>
    <dbReference type="NCBI Taxonomy" id="51338"/>
    <lineage>
        <taxon>Eukaryota</taxon>
        <taxon>Metazoa</taxon>
        <taxon>Chordata</taxon>
        <taxon>Craniata</taxon>
        <taxon>Vertebrata</taxon>
        <taxon>Euteleostomi</taxon>
        <taxon>Mammalia</taxon>
        <taxon>Eutheria</taxon>
        <taxon>Euarchontoglires</taxon>
        <taxon>Glires</taxon>
        <taxon>Rodentia</taxon>
        <taxon>Castorimorpha</taxon>
        <taxon>Castoridae</taxon>
        <taxon>Castor</taxon>
    </lineage>
</organism>
<evidence type="ECO:0000256" key="4">
    <source>
        <dbReference type="ARBA" id="ARBA00010617"/>
    </source>
</evidence>
<evidence type="ECO:0000256" key="16">
    <source>
        <dbReference type="SAM" id="Phobius"/>
    </source>
</evidence>
<evidence type="ECO:0000256" key="15">
    <source>
        <dbReference type="RuleBase" id="RU000461"/>
    </source>
</evidence>
<dbReference type="PANTHER" id="PTHR24300">
    <property type="entry name" value="CYTOCHROME P450 508A4-RELATED"/>
    <property type="match status" value="1"/>
</dbReference>
<dbReference type="PROSITE" id="PS00086">
    <property type="entry name" value="CYTOCHROME_P450"/>
    <property type="match status" value="1"/>
</dbReference>
<keyword evidence="16" id="KW-1133">Transmembrane helix</keyword>
<evidence type="ECO:0000313" key="17">
    <source>
        <dbReference type="Ensembl" id="ENSCCNP00000003814.1"/>
    </source>
</evidence>
<dbReference type="Gene3D" id="1.10.630.10">
    <property type="entry name" value="Cytochrome P450"/>
    <property type="match status" value="2"/>
</dbReference>
<protein>
    <recommendedName>
        <fullName evidence="5">unspecific monooxygenase</fullName>
        <ecNumber evidence="5">1.14.14.1</ecNumber>
    </recommendedName>
</protein>
<dbReference type="GO" id="GO:0016712">
    <property type="term" value="F:oxidoreductase activity, acting on paired donors, with incorporation or reduction of molecular oxygen, reduced flavin or flavoprotein as one donor, and incorporation of one atom of oxygen"/>
    <property type="evidence" value="ECO:0007669"/>
    <property type="project" value="UniProtKB-EC"/>
</dbReference>
<evidence type="ECO:0000256" key="9">
    <source>
        <dbReference type="ARBA" id="ARBA00022848"/>
    </source>
</evidence>
<name>A0A8C0W7H2_CASCN</name>
<evidence type="ECO:0000256" key="2">
    <source>
        <dbReference type="ARBA" id="ARBA00004174"/>
    </source>
</evidence>
<gene>
    <name evidence="17" type="primary">LOC109701911</name>
</gene>
<evidence type="ECO:0000256" key="10">
    <source>
        <dbReference type="ARBA" id="ARBA00023002"/>
    </source>
</evidence>
<evidence type="ECO:0000256" key="11">
    <source>
        <dbReference type="ARBA" id="ARBA00023004"/>
    </source>
</evidence>
<feature type="binding site" description="axial binding residue" evidence="14">
    <location>
        <position position="283"/>
    </location>
    <ligand>
        <name>heme</name>
        <dbReference type="ChEBI" id="CHEBI:30413"/>
    </ligand>
    <ligandPart>
        <name>Fe</name>
        <dbReference type="ChEBI" id="CHEBI:18248"/>
    </ligandPart>
</feature>
<dbReference type="PRINTS" id="PR00463">
    <property type="entry name" value="EP450I"/>
</dbReference>
<keyword evidence="10 15" id="KW-0560">Oxidoreductase</keyword>
<keyword evidence="13 16" id="KW-0472">Membrane</keyword>
<dbReference type="GO" id="GO:0020037">
    <property type="term" value="F:heme binding"/>
    <property type="evidence" value="ECO:0007669"/>
    <property type="project" value="InterPro"/>
</dbReference>